<organism evidence="2 3">
    <name type="scientific">Mycena metata</name>
    <dbReference type="NCBI Taxonomy" id="1033252"/>
    <lineage>
        <taxon>Eukaryota</taxon>
        <taxon>Fungi</taxon>
        <taxon>Dikarya</taxon>
        <taxon>Basidiomycota</taxon>
        <taxon>Agaricomycotina</taxon>
        <taxon>Agaricomycetes</taxon>
        <taxon>Agaricomycetidae</taxon>
        <taxon>Agaricales</taxon>
        <taxon>Marasmiineae</taxon>
        <taxon>Mycenaceae</taxon>
        <taxon>Mycena</taxon>
    </lineage>
</organism>
<sequence length="252" mass="26826">MIGGKSGKGQTPAKARRASEESTMLRDSHETACPSSAPFLGRTKARSLALLARLSGVAGGKVELQIRMALCRATQRSLGAWWAESKGRPVCAKIYGRDVAASRLLGGGGDVPSAKWEVGTEKAAGTRICALTVGGEAPETARTMSSVWGNRTGEHEKKGERRVGRKGDSAVRKCAPATVRRKKNVGAWKQDSPESPSDEPPSIHLDCVFVCTSLPSQLPMPFELAPSHLNTDSLAFHYVFSVLISAKRNATG</sequence>
<dbReference type="Proteomes" id="UP001215598">
    <property type="component" value="Unassembled WGS sequence"/>
</dbReference>
<keyword evidence="3" id="KW-1185">Reference proteome</keyword>
<comment type="caution">
    <text evidence="2">The sequence shown here is derived from an EMBL/GenBank/DDBJ whole genome shotgun (WGS) entry which is preliminary data.</text>
</comment>
<feature type="region of interest" description="Disordered" evidence="1">
    <location>
        <begin position="1"/>
        <end position="36"/>
    </location>
</feature>
<gene>
    <name evidence="2" type="ORF">B0H16DRAFT_1475308</name>
</gene>
<feature type="region of interest" description="Disordered" evidence="1">
    <location>
        <begin position="151"/>
        <end position="171"/>
    </location>
</feature>
<name>A0AAD7HFD9_9AGAR</name>
<dbReference type="AlphaFoldDB" id="A0AAD7HFD9"/>
<protein>
    <submittedName>
        <fullName evidence="2">Uncharacterized protein</fullName>
    </submittedName>
</protein>
<feature type="compositionally biased region" description="Basic and acidic residues" evidence="1">
    <location>
        <begin position="152"/>
        <end position="171"/>
    </location>
</feature>
<proteinExistence type="predicted"/>
<evidence type="ECO:0000256" key="1">
    <source>
        <dbReference type="SAM" id="MobiDB-lite"/>
    </source>
</evidence>
<dbReference type="EMBL" id="JARKIB010000260">
    <property type="protein sequence ID" value="KAJ7718784.1"/>
    <property type="molecule type" value="Genomic_DNA"/>
</dbReference>
<evidence type="ECO:0000313" key="3">
    <source>
        <dbReference type="Proteomes" id="UP001215598"/>
    </source>
</evidence>
<reference evidence="2" key="1">
    <citation type="submission" date="2023-03" db="EMBL/GenBank/DDBJ databases">
        <title>Massive genome expansion in bonnet fungi (Mycena s.s.) driven by repeated elements and novel gene families across ecological guilds.</title>
        <authorList>
            <consortium name="Lawrence Berkeley National Laboratory"/>
            <person name="Harder C.B."/>
            <person name="Miyauchi S."/>
            <person name="Viragh M."/>
            <person name="Kuo A."/>
            <person name="Thoen E."/>
            <person name="Andreopoulos B."/>
            <person name="Lu D."/>
            <person name="Skrede I."/>
            <person name="Drula E."/>
            <person name="Henrissat B."/>
            <person name="Morin E."/>
            <person name="Kohler A."/>
            <person name="Barry K."/>
            <person name="LaButti K."/>
            <person name="Morin E."/>
            <person name="Salamov A."/>
            <person name="Lipzen A."/>
            <person name="Mereny Z."/>
            <person name="Hegedus B."/>
            <person name="Baldrian P."/>
            <person name="Stursova M."/>
            <person name="Weitz H."/>
            <person name="Taylor A."/>
            <person name="Grigoriev I.V."/>
            <person name="Nagy L.G."/>
            <person name="Martin F."/>
            <person name="Kauserud H."/>
        </authorList>
    </citation>
    <scope>NUCLEOTIDE SEQUENCE</scope>
    <source>
        <strain evidence="2">CBHHK182m</strain>
    </source>
</reference>
<accession>A0AAD7HFD9</accession>
<feature type="compositionally biased region" description="Basic and acidic residues" evidence="1">
    <location>
        <begin position="17"/>
        <end position="30"/>
    </location>
</feature>
<evidence type="ECO:0000313" key="2">
    <source>
        <dbReference type="EMBL" id="KAJ7718784.1"/>
    </source>
</evidence>